<evidence type="ECO:0000256" key="12">
    <source>
        <dbReference type="ARBA" id="ARBA00034808"/>
    </source>
</evidence>
<evidence type="ECO:0000256" key="7">
    <source>
        <dbReference type="ARBA" id="ARBA00022840"/>
    </source>
</evidence>
<keyword evidence="3" id="KW-0227">DNA damage</keyword>
<evidence type="ECO:0000256" key="10">
    <source>
        <dbReference type="ARBA" id="ARBA00023235"/>
    </source>
</evidence>
<dbReference type="EC" id="5.6.2.4" evidence="12"/>
<dbReference type="InterPro" id="IPR011335">
    <property type="entry name" value="Restrct_endonuc-II-like"/>
</dbReference>
<evidence type="ECO:0000256" key="5">
    <source>
        <dbReference type="ARBA" id="ARBA00022806"/>
    </source>
</evidence>
<dbReference type="Pfam" id="PF00580">
    <property type="entry name" value="UvrD-helicase"/>
    <property type="match status" value="1"/>
</dbReference>
<evidence type="ECO:0000256" key="11">
    <source>
        <dbReference type="ARBA" id="ARBA00034617"/>
    </source>
</evidence>
<dbReference type="Gene3D" id="3.90.320.10">
    <property type="match status" value="1"/>
</dbReference>
<reference evidence="17" key="1">
    <citation type="submission" date="2022-09" db="EMBL/GenBank/DDBJ databases">
        <title>Eubacterium sp. LFL-14 isolated from human feces.</title>
        <authorList>
            <person name="Liu F."/>
        </authorList>
    </citation>
    <scope>NUCLEOTIDE SEQUENCE</scope>
    <source>
        <strain evidence="17">LFL-14</strain>
    </source>
</reference>
<keyword evidence="7 14" id="KW-0067">ATP-binding</keyword>
<dbReference type="Pfam" id="PF13361">
    <property type="entry name" value="UvrD_C"/>
    <property type="match status" value="1"/>
</dbReference>
<evidence type="ECO:0000256" key="4">
    <source>
        <dbReference type="ARBA" id="ARBA00022801"/>
    </source>
</evidence>
<evidence type="ECO:0000256" key="2">
    <source>
        <dbReference type="ARBA" id="ARBA00022741"/>
    </source>
</evidence>
<dbReference type="Proteomes" id="UP001431199">
    <property type="component" value="Unassembled WGS sequence"/>
</dbReference>
<evidence type="ECO:0000313" key="18">
    <source>
        <dbReference type="Proteomes" id="UP001431199"/>
    </source>
</evidence>
<evidence type="ECO:0000256" key="1">
    <source>
        <dbReference type="ARBA" id="ARBA00022722"/>
    </source>
</evidence>
<dbReference type="InterPro" id="IPR027417">
    <property type="entry name" value="P-loop_NTPase"/>
</dbReference>
<keyword evidence="10" id="KW-0413">Isomerase</keyword>
<keyword evidence="6" id="KW-0269">Exonuclease</keyword>
<dbReference type="InterPro" id="IPR011604">
    <property type="entry name" value="PDDEXK-like_dom_sf"/>
</dbReference>
<comment type="catalytic activity">
    <reaction evidence="13">
        <text>ATP + H2O = ADP + phosphate + H(+)</text>
        <dbReference type="Rhea" id="RHEA:13065"/>
        <dbReference type="ChEBI" id="CHEBI:15377"/>
        <dbReference type="ChEBI" id="CHEBI:15378"/>
        <dbReference type="ChEBI" id="CHEBI:30616"/>
        <dbReference type="ChEBI" id="CHEBI:43474"/>
        <dbReference type="ChEBI" id="CHEBI:456216"/>
        <dbReference type="EC" id="5.6.2.4"/>
    </reaction>
</comment>
<keyword evidence="2 14" id="KW-0547">Nucleotide-binding</keyword>
<feature type="domain" description="UvrD-like helicase C-terminal" evidence="16">
    <location>
        <begin position="491"/>
        <end position="777"/>
    </location>
</feature>
<dbReference type="EMBL" id="JAODBU010000002">
    <property type="protein sequence ID" value="MCT7397632.1"/>
    <property type="molecule type" value="Genomic_DNA"/>
</dbReference>
<protein>
    <recommendedName>
        <fullName evidence="12">DNA 3'-5' helicase</fullName>
        <ecNumber evidence="12">5.6.2.4</ecNumber>
    </recommendedName>
</protein>
<evidence type="ECO:0000256" key="3">
    <source>
        <dbReference type="ARBA" id="ARBA00022763"/>
    </source>
</evidence>
<evidence type="ECO:0000256" key="14">
    <source>
        <dbReference type="PROSITE-ProRule" id="PRU00560"/>
    </source>
</evidence>
<dbReference type="PROSITE" id="PS51198">
    <property type="entry name" value="UVRD_HELICASE_ATP_BIND"/>
    <property type="match status" value="1"/>
</dbReference>
<keyword evidence="9" id="KW-0234">DNA repair</keyword>
<feature type="binding site" evidence="14">
    <location>
        <begin position="23"/>
        <end position="30"/>
    </location>
    <ligand>
        <name>ATP</name>
        <dbReference type="ChEBI" id="CHEBI:30616"/>
    </ligand>
</feature>
<keyword evidence="4 14" id="KW-0378">Hydrolase</keyword>
<comment type="catalytic activity">
    <reaction evidence="11">
        <text>Couples ATP hydrolysis with the unwinding of duplex DNA by translocating in the 3'-5' direction.</text>
        <dbReference type="EC" id="5.6.2.4"/>
    </reaction>
</comment>
<feature type="domain" description="UvrD-like helicase ATP-binding" evidence="15">
    <location>
        <begin position="2"/>
        <end position="471"/>
    </location>
</feature>
<dbReference type="PANTHER" id="PTHR11070">
    <property type="entry name" value="UVRD / RECB / PCRA DNA HELICASE FAMILY MEMBER"/>
    <property type="match status" value="1"/>
</dbReference>
<dbReference type="InterPro" id="IPR000212">
    <property type="entry name" value="DNA_helicase_UvrD/REP"/>
</dbReference>
<dbReference type="SUPFAM" id="SSF52980">
    <property type="entry name" value="Restriction endonuclease-like"/>
    <property type="match status" value="1"/>
</dbReference>
<dbReference type="SUPFAM" id="SSF52540">
    <property type="entry name" value="P-loop containing nucleoside triphosphate hydrolases"/>
    <property type="match status" value="1"/>
</dbReference>
<evidence type="ECO:0000259" key="15">
    <source>
        <dbReference type="PROSITE" id="PS51198"/>
    </source>
</evidence>
<proteinExistence type="predicted"/>
<dbReference type="InterPro" id="IPR014017">
    <property type="entry name" value="DNA_helicase_UvrD-like_C"/>
</dbReference>
<dbReference type="Gene3D" id="3.40.50.300">
    <property type="entry name" value="P-loop containing nucleotide triphosphate hydrolases"/>
    <property type="match status" value="4"/>
</dbReference>
<comment type="caution">
    <text evidence="17">The sequence shown here is derived from an EMBL/GenBank/DDBJ whole genome shotgun (WGS) entry which is preliminary data.</text>
</comment>
<dbReference type="Gene3D" id="1.10.486.10">
    <property type="entry name" value="PCRA, domain 4"/>
    <property type="match status" value="1"/>
</dbReference>
<keyword evidence="18" id="KW-1185">Reference proteome</keyword>
<gene>
    <name evidence="17" type="primary">addA</name>
    <name evidence="17" type="ORF">N5B56_00855</name>
</gene>
<name>A0ABT2LWG9_9FIRM</name>
<organism evidence="17 18">
    <name type="scientific">Eubacterium album</name>
    <dbReference type="NCBI Taxonomy" id="2978477"/>
    <lineage>
        <taxon>Bacteria</taxon>
        <taxon>Bacillati</taxon>
        <taxon>Bacillota</taxon>
        <taxon>Clostridia</taxon>
        <taxon>Eubacteriales</taxon>
        <taxon>Eubacteriaceae</taxon>
        <taxon>Eubacterium</taxon>
    </lineage>
</organism>
<evidence type="ECO:0000256" key="6">
    <source>
        <dbReference type="ARBA" id="ARBA00022839"/>
    </source>
</evidence>
<keyword evidence="1" id="KW-0540">Nuclease</keyword>
<evidence type="ECO:0000256" key="8">
    <source>
        <dbReference type="ARBA" id="ARBA00023125"/>
    </source>
</evidence>
<keyword evidence="8" id="KW-0238">DNA-binding</keyword>
<accession>A0ABT2LWG9</accession>
<dbReference type="GO" id="GO:0004386">
    <property type="term" value="F:helicase activity"/>
    <property type="evidence" value="ECO:0007669"/>
    <property type="project" value="UniProtKB-KW"/>
</dbReference>
<evidence type="ECO:0000259" key="16">
    <source>
        <dbReference type="PROSITE" id="PS51217"/>
    </source>
</evidence>
<dbReference type="NCBIfam" id="TIGR02785">
    <property type="entry name" value="addA_Gpos"/>
    <property type="match status" value="1"/>
</dbReference>
<keyword evidence="5 14" id="KW-0347">Helicase</keyword>
<evidence type="ECO:0000256" key="13">
    <source>
        <dbReference type="ARBA" id="ARBA00048988"/>
    </source>
</evidence>
<evidence type="ECO:0000313" key="17">
    <source>
        <dbReference type="EMBL" id="MCT7397632.1"/>
    </source>
</evidence>
<evidence type="ECO:0000256" key="9">
    <source>
        <dbReference type="ARBA" id="ARBA00023204"/>
    </source>
</evidence>
<dbReference type="InterPro" id="IPR038726">
    <property type="entry name" value="PDDEXK_AddAB-type"/>
</dbReference>
<dbReference type="PANTHER" id="PTHR11070:SF48">
    <property type="entry name" value="ATP-DEPENDENT HELICASE_NUCLEASE SUBUNIT A"/>
    <property type="match status" value="1"/>
</dbReference>
<sequence>MPNWTPKQKEVIDARDQNILVSAAAGSGKTAVLVERIINLLTDENNPVDIDNLLVVTFTKAAASEMKERVRNALDDIITNHPENEHIQKQINLINTAQITTIDSFCSFVVRENFEKIDLDPDYKIGDEGEIELLKADVLEEILTKRYEEAEPEFMKFIEQYKASKADDSVTNLIMELYTASESHVNPEKWVKSCIDNYIVSDEEDLNSKSWMVKNINDIKNIMPDICKKLENAINICEQPDGPVNYIKALTDMYGTCKLAMEKQSYRALKNSLGDYKIPRLPGKPEALNPEKAEQVKAIKSEVGTKINKLVADYLSYDIDEILEEINVMKDQVRVIIDLTLEFMNRLKEVKQENAIMDFSDLEHYALNILTYENENGEIVPSDVAISMSKQYKEIMIDEYQDSNTVQEAILTSISNGAGINNVFMVGDVKQSIYRFRLANPNLFLEKYDTYSEETDASKRKIILDKNFRSRKEVIDSVNYIFDTIMCRHTGGIEYIDNNRLVCGASFKELPDIQDNATDIVLIEGDKEYEIEQIAKKIKKIVDPDFGMKVQDKDGNLRNAKYSDIVILLRGIKGISSQYVDVLEKYGIPAYTETKTGFYDAKEVLTVLNFLNVLDNSRQDIPLAGIMLSQMFNFSESELAQIRINDEESGLYDELKSYLYDGDDEKLVDKITNFMNIINNLRKEIPYITVYDLIDKVLKINGYDNYIMALPSGLRRIKNIEQLKEKAVAYENSSYTGLFNFIRYIEKVKVVREEGEALSVDESDNIVRIMSIHKSKGLQFPIVFLANATSKFRPEKDAIAIHEEYGIGMDYVNHELKIKDSSLVKTVIRNAITKENKAELLRLLYVAMTRAQEKLIITGSVKEIEKEVEKINGYRRNPYLQATGSEITDINNFMDWILLATSRNKGADELLKHNDSFTEAQNEELYNIDASVNITAICGETEDDKLKEYIELNDDNTKKQELLQIDGKKTYDKITEEILNKNLNWEYQYYEDVNISAKASVTEIKRQALHEYDEQQDGTEMFKEDLPDIIPDFAKSDEQLHEKLTGANRGTAYHRIFELMDLNLPEYTVESVNEMINGYVKRGLIDKAGADCINENDVIAFSKTDLFKRMKQAHSRGELFREQKFLLGKKACEVNPNTDSEELVVIQGIIDVCFIENGRYYVVDYKTDKVRKMEQLYDKYSVQLDYYKEAIEQITGKKVEDEIIYSVTLGDEISFTEHRQRRQ</sequence>
<dbReference type="InterPro" id="IPR014152">
    <property type="entry name" value="AddA"/>
</dbReference>
<dbReference type="RefSeq" id="WP_260978100.1">
    <property type="nucleotide sequence ID" value="NZ_JAODBU010000002.1"/>
</dbReference>
<dbReference type="Pfam" id="PF12705">
    <property type="entry name" value="PDDEXK_1"/>
    <property type="match status" value="1"/>
</dbReference>
<dbReference type="InterPro" id="IPR014016">
    <property type="entry name" value="UvrD-like_ATP-bd"/>
</dbReference>
<dbReference type="PROSITE" id="PS51217">
    <property type="entry name" value="UVRD_HELICASE_CTER"/>
    <property type="match status" value="1"/>
</dbReference>